<dbReference type="GO" id="GO:0000272">
    <property type="term" value="P:polysaccharide catabolic process"/>
    <property type="evidence" value="ECO:0007669"/>
    <property type="project" value="InterPro"/>
</dbReference>
<dbReference type="PANTHER" id="PTHR31308:SF5">
    <property type="entry name" value="ERGOSTERYL-BETA-GLUCOSIDASE"/>
    <property type="match status" value="1"/>
</dbReference>
<evidence type="ECO:0000256" key="1">
    <source>
        <dbReference type="ARBA" id="ARBA00005641"/>
    </source>
</evidence>
<feature type="region of interest" description="Disordered" evidence="4">
    <location>
        <begin position="1"/>
        <end position="24"/>
    </location>
</feature>
<protein>
    <submittedName>
        <fullName evidence="7">12619_t:CDS:1</fullName>
    </submittedName>
</protein>
<dbReference type="PANTHER" id="PTHR31308">
    <property type="match status" value="1"/>
</dbReference>
<evidence type="ECO:0000256" key="3">
    <source>
        <dbReference type="ARBA" id="ARBA00023295"/>
    </source>
</evidence>
<feature type="domain" description="Glycoside hydrolase family 5 C-terminal" evidence="6">
    <location>
        <begin position="620"/>
        <end position="696"/>
    </location>
</feature>
<evidence type="ECO:0000256" key="2">
    <source>
        <dbReference type="ARBA" id="ARBA00022801"/>
    </source>
</evidence>
<organism evidence="7 8">
    <name type="scientific">Acaulospora morrowiae</name>
    <dbReference type="NCBI Taxonomy" id="94023"/>
    <lineage>
        <taxon>Eukaryota</taxon>
        <taxon>Fungi</taxon>
        <taxon>Fungi incertae sedis</taxon>
        <taxon>Mucoromycota</taxon>
        <taxon>Glomeromycotina</taxon>
        <taxon>Glomeromycetes</taxon>
        <taxon>Diversisporales</taxon>
        <taxon>Acaulosporaceae</taxon>
        <taxon>Acaulospora</taxon>
    </lineage>
</organism>
<reference evidence="7" key="1">
    <citation type="submission" date="2021-06" db="EMBL/GenBank/DDBJ databases">
        <authorList>
            <person name="Kallberg Y."/>
            <person name="Tangrot J."/>
            <person name="Rosling A."/>
        </authorList>
    </citation>
    <scope>NUCLEOTIDE SEQUENCE</scope>
    <source>
        <strain evidence="7">CL551</strain>
    </source>
</reference>
<evidence type="ECO:0000256" key="4">
    <source>
        <dbReference type="SAM" id="MobiDB-lite"/>
    </source>
</evidence>
<dbReference type="InterPro" id="IPR017853">
    <property type="entry name" value="GH"/>
</dbReference>
<dbReference type="Pfam" id="PF18564">
    <property type="entry name" value="Glyco_hydro_5_C"/>
    <property type="match status" value="1"/>
</dbReference>
<keyword evidence="3" id="KW-0326">Glycosidase</keyword>
<dbReference type="Gene3D" id="3.20.20.80">
    <property type="entry name" value="Glycosidases"/>
    <property type="match status" value="2"/>
</dbReference>
<dbReference type="Proteomes" id="UP000789342">
    <property type="component" value="Unassembled WGS sequence"/>
</dbReference>
<dbReference type="InterPro" id="IPR018087">
    <property type="entry name" value="Glyco_hydro_5_CS"/>
</dbReference>
<gene>
    <name evidence="7" type="ORF">AMORRO_LOCUS3786</name>
</gene>
<accession>A0A9N8ZXT2</accession>
<feature type="domain" description="Glycoside hydrolase family 5" evidence="5">
    <location>
        <begin position="93"/>
        <end position="281"/>
    </location>
</feature>
<comment type="similarity">
    <text evidence="1">Belongs to the glycosyl hydrolase 5 (cellulase A) family.</text>
</comment>
<dbReference type="SUPFAM" id="SSF51445">
    <property type="entry name" value="(Trans)glycosidases"/>
    <property type="match status" value="1"/>
</dbReference>
<evidence type="ECO:0000313" key="7">
    <source>
        <dbReference type="EMBL" id="CAG8512211.1"/>
    </source>
</evidence>
<dbReference type="InterPro" id="IPR001547">
    <property type="entry name" value="Glyco_hydro_5"/>
</dbReference>
<dbReference type="GO" id="GO:1904462">
    <property type="term" value="P:ergosteryl 3-beta-D-glucoside catabolic process"/>
    <property type="evidence" value="ECO:0007669"/>
    <property type="project" value="TreeGrafter"/>
</dbReference>
<dbReference type="Pfam" id="PF00150">
    <property type="entry name" value="Cellulase"/>
    <property type="match status" value="2"/>
</dbReference>
<evidence type="ECO:0000259" key="6">
    <source>
        <dbReference type="Pfam" id="PF18564"/>
    </source>
</evidence>
<proteinExistence type="inferred from homology"/>
<dbReference type="PROSITE" id="PS00659">
    <property type="entry name" value="GLYCOSYL_HYDROL_F5"/>
    <property type="match status" value="1"/>
</dbReference>
<feature type="domain" description="Glycoside hydrolase family 5" evidence="5">
    <location>
        <begin position="394"/>
        <end position="570"/>
    </location>
</feature>
<dbReference type="InterPro" id="IPR052066">
    <property type="entry name" value="Glycosphingolipid_Hydrolases"/>
</dbReference>
<name>A0A9N8ZXT2_9GLOM</name>
<dbReference type="InterPro" id="IPR041036">
    <property type="entry name" value="GH5_C"/>
</dbReference>
<dbReference type="OrthoDB" id="9971853at2759"/>
<dbReference type="Gene3D" id="2.60.40.1180">
    <property type="entry name" value="Golgi alpha-mannosidase II"/>
    <property type="match status" value="1"/>
</dbReference>
<dbReference type="EMBL" id="CAJVPV010001917">
    <property type="protein sequence ID" value="CAG8512211.1"/>
    <property type="molecule type" value="Genomic_DNA"/>
</dbReference>
<dbReference type="GO" id="GO:0050295">
    <property type="term" value="F:steryl-beta-glucosidase activity"/>
    <property type="evidence" value="ECO:0007669"/>
    <property type="project" value="TreeGrafter"/>
</dbReference>
<dbReference type="InterPro" id="IPR013780">
    <property type="entry name" value="Glyco_hydro_b"/>
</dbReference>
<evidence type="ECO:0000313" key="8">
    <source>
        <dbReference type="Proteomes" id="UP000789342"/>
    </source>
</evidence>
<sequence length="731" mass="84137">MTRIIRQDSSGSSEKTDATFSSSVSNDSSVTMVLDSNDTLRFSNKWIKDSSDRTILFRGINLSGASKNPASPPIPSHQLEGFFDHRNVNFIGRPFHLNEADQHFARLKHWGFNFLRFIVTWEALEHSGPGIYDMEFIDFIIKVLIKAREYGFRCFIDPHQDVWSRFSGGSGAPGWTLDLVGFNMRNFAATDAAIVHNTYKDLENFPKMVWSTNYYKLVSATMFTLFYSGSLYAKKCIVDGVNIQEYLQSHFCNAYKVLAEKICEAQLHDSTVIGFDTINEPSWGLVGTKDLSKIPEFQEYRRGRIPTPFQAMLLGEGVPCTLEVWDIVWYGFGVVGKERIDPMGKTAWLEEDPEGYSWEKGSEFPRGCIWAGHGVWDKETKKLLRPDYFATNPNTGKEPDWNQECLKPFIERYARTIRSVFPNAIIFVQPPVLEKPPSFDKLDELNERIIYSPHWYDGMTLVQKKFNWWTIDFLGIKRGKYKGVVQAFKIGDRAIKRSFVEQLKLIKEEGEELLGEVPCIIGEIGIPYDMQNKKAYRDGDYSQQIKAMEASIQALEANLLSFTLWNYCPDNNHKWGDQWNGEDLSIYSQDTNTEKVHSMMSSGSTQALDVGGRALESLLRPFPVKTNGEPLSLKFNPYKKYFEYVFKNPENPSADSPTEIYLPIHHFSEADDFNIYHSSGKWKWDKASQLLLYWHDVGDPEDNEEENHLIHKIIVESNRRNYDESVWDDCC</sequence>
<dbReference type="AlphaFoldDB" id="A0A9N8ZXT2"/>
<keyword evidence="2" id="KW-0378">Hydrolase</keyword>
<evidence type="ECO:0000259" key="5">
    <source>
        <dbReference type="Pfam" id="PF00150"/>
    </source>
</evidence>
<comment type="caution">
    <text evidence="7">The sequence shown here is derived from an EMBL/GenBank/DDBJ whole genome shotgun (WGS) entry which is preliminary data.</text>
</comment>
<keyword evidence="8" id="KW-1185">Reference proteome</keyword>